<proteinExistence type="predicted"/>
<name>A0ACB7UV47_DIOAL</name>
<dbReference type="Proteomes" id="UP000827976">
    <property type="component" value="Chromosome 14"/>
</dbReference>
<protein>
    <submittedName>
        <fullName evidence="1">Peptidase S8 subtilisin-related protein</fullName>
        <ecNumber evidence="1">3.4.21.25</ecNumber>
    </submittedName>
</protein>
<organism evidence="1 2">
    <name type="scientific">Dioscorea alata</name>
    <name type="common">Purple yam</name>
    <dbReference type="NCBI Taxonomy" id="55571"/>
    <lineage>
        <taxon>Eukaryota</taxon>
        <taxon>Viridiplantae</taxon>
        <taxon>Streptophyta</taxon>
        <taxon>Embryophyta</taxon>
        <taxon>Tracheophyta</taxon>
        <taxon>Spermatophyta</taxon>
        <taxon>Magnoliopsida</taxon>
        <taxon>Liliopsida</taxon>
        <taxon>Dioscoreales</taxon>
        <taxon>Dioscoreaceae</taxon>
        <taxon>Dioscorea</taxon>
    </lineage>
</organism>
<keyword evidence="2" id="KW-1185">Reference proteome</keyword>
<evidence type="ECO:0000313" key="1">
    <source>
        <dbReference type="EMBL" id="KAH7664626.1"/>
    </source>
</evidence>
<evidence type="ECO:0000313" key="2">
    <source>
        <dbReference type="Proteomes" id="UP000827976"/>
    </source>
</evidence>
<dbReference type="EC" id="3.4.21.25" evidence="1"/>
<dbReference type="EMBL" id="CM037024">
    <property type="protein sequence ID" value="KAH7664626.1"/>
    <property type="molecule type" value="Genomic_DNA"/>
</dbReference>
<reference evidence="2" key="1">
    <citation type="journal article" date="2022" name="Nat. Commun.">
        <title>Chromosome evolution and the genetic basis of agronomically important traits in greater yam.</title>
        <authorList>
            <person name="Bredeson J.V."/>
            <person name="Lyons J.B."/>
            <person name="Oniyinde I.O."/>
            <person name="Okereke N.R."/>
            <person name="Kolade O."/>
            <person name="Nnabue I."/>
            <person name="Nwadili C.O."/>
            <person name="Hribova E."/>
            <person name="Parker M."/>
            <person name="Nwogha J."/>
            <person name="Shu S."/>
            <person name="Carlson J."/>
            <person name="Kariba R."/>
            <person name="Muthemba S."/>
            <person name="Knop K."/>
            <person name="Barton G.J."/>
            <person name="Sherwood A.V."/>
            <person name="Lopez-Montes A."/>
            <person name="Asiedu R."/>
            <person name="Jamnadass R."/>
            <person name="Muchugi A."/>
            <person name="Goodstein D."/>
            <person name="Egesi C.N."/>
            <person name="Featherston J."/>
            <person name="Asfaw A."/>
            <person name="Simpson G.G."/>
            <person name="Dolezel J."/>
            <person name="Hendre P.S."/>
            <person name="Van Deynze A."/>
            <person name="Kumar P.L."/>
            <person name="Obidiegwu J.E."/>
            <person name="Bhattacharjee R."/>
            <person name="Rokhsar D.S."/>
        </authorList>
    </citation>
    <scope>NUCLEOTIDE SEQUENCE [LARGE SCALE GENOMIC DNA]</scope>
    <source>
        <strain evidence="2">cv. TDa95/00328</strain>
    </source>
</reference>
<accession>A0ACB7UV47</accession>
<comment type="caution">
    <text evidence="1">The sequence shown here is derived from an EMBL/GenBank/DDBJ whole genome shotgun (WGS) entry which is preliminary data.</text>
</comment>
<sequence>MLDANSTSAAVGSQLLYSYSHAYSGFAARLTKEELKAMEKKPGFVSAIPDRRYQLLTTHTPDFLGLTIGEGIWNRSNLGKGIIIGILDSGVQPEHASFHDDGVPAPPSKWKGSCNFGKHLCNNKLIGSKAFFDGHVGGVATDEIGHGTYTASIAAGNFVKGASHNGLGRGTAAGVAPLAHLAIYKVCGITGCYSIDILAGMDAALKDGVDVISMSIGIAVTAAAGNSGPDPMSVLNGAPWILTVAASTNDRRFKATVRLGNGDEFDGETLYQPDNFTSKLLPLVFISDTKNYTNKMVLCGGFQLDCDPLSLGKQGAGVIAFNPRFMGYTITLVDNILPNSHVSYDAGMKIKSYINSTENPTASLIFKGTTFGSVAPEITFFSSRGPNIESPGILKPDITGPGINILAAGLFSPSKGLHTVDKQPFNVIYGTSMSAPHLAGVTALVKCIHPDWSPAAIKSAILTTSYDEGSDKMPIKDEQHKEASIFAIGNGHVDPSKAMDPGLVYDIEPDDYIGYLCGLNYSDANMTTIVGKRVNCSNVKVLSEAELNYPTILVSLISSNSSKISRTVTNVGNVRSTYKVEMEVPKGISLMVEPEILQFSKENEKKSFNVTVIKTSESLKGIWKAQLKWVSDIHIVRSVISEVMLL</sequence>
<keyword evidence="1" id="KW-0378">Hydrolase</keyword>
<gene>
    <name evidence="1" type="ORF">IHE45_14G131500</name>
</gene>